<evidence type="ECO:0000256" key="5">
    <source>
        <dbReference type="SAM" id="Coils"/>
    </source>
</evidence>
<dbReference type="Pfam" id="PF02104">
    <property type="entry name" value="SURF1"/>
    <property type="match status" value="1"/>
</dbReference>
<reference evidence="9" key="1">
    <citation type="submission" date="2016-05" db="EMBL/GenBank/DDBJ databases">
        <authorList>
            <person name="Naeem Raeece"/>
        </authorList>
    </citation>
    <scope>NUCLEOTIDE SEQUENCE [LARGE SCALE GENOMIC DNA]</scope>
</reference>
<dbReference type="EMBL" id="FLQV01000417">
    <property type="protein sequence ID" value="SBS92276.1"/>
    <property type="molecule type" value="Genomic_DNA"/>
</dbReference>
<feature type="coiled-coil region" evidence="5">
    <location>
        <begin position="288"/>
        <end position="315"/>
    </location>
</feature>
<feature type="compositionally biased region" description="Basic and acidic residues" evidence="6">
    <location>
        <begin position="369"/>
        <end position="387"/>
    </location>
</feature>
<evidence type="ECO:0000256" key="4">
    <source>
        <dbReference type="ARBA" id="ARBA00023136"/>
    </source>
</evidence>
<evidence type="ECO:0000256" key="7">
    <source>
        <dbReference type="SAM" id="Phobius"/>
    </source>
</evidence>
<dbReference type="Proteomes" id="UP000078546">
    <property type="component" value="Unassembled WGS sequence"/>
</dbReference>
<dbReference type="InterPro" id="IPR002994">
    <property type="entry name" value="Surf1/Shy1"/>
</dbReference>
<dbReference type="PANTHER" id="PTHR23427:SF2">
    <property type="entry name" value="SURFEIT LOCUS PROTEIN 1"/>
    <property type="match status" value="1"/>
</dbReference>
<keyword evidence="4 7" id="KW-0472">Membrane</keyword>
<evidence type="ECO:0000256" key="6">
    <source>
        <dbReference type="SAM" id="MobiDB-lite"/>
    </source>
</evidence>
<proteinExistence type="predicted"/>
<protein>
    <recommendedName>
        <fullName evidence="10">SURF1-like protein</fullName>
    </recommendedName>
</protein>
<evidence type="ECO:0000256" key="2">
    <source>
        <dbReference type="ARBA" id="ARBA00022692"/>
    </source>
</evidence>
<feature type="transmembrane region" description="Helical" evidence="7">
    <location>
        <begin position="233"/>
        <end position="251"/>
    </location>
</feature>
<keyword evidence="3 7" id="KW-1133">Transmembrane helix</keyword>
<sequence>MKRFPFFFNDIGGKIIEEKIKSFLLRSETFHRMPFLNNVLDSRSLIFRLSENRFLDKWERLQLHVGCTPSLKYTDKCYRKRKYVNILVNRASMKRLLLFSKNGKCIQYTKRKKKIRTFAVYSGEKKFTHNVHIDLLNEELQNIENKINEKRIIKNKDKEISMTHFKYPSQKLYKANEEEINLIRKSEGQYYMPLECENSTIIRLIDIKNNASSPIFRCVRNSKFGLRKNEKTFFFFYSSFICSFFFFMGIWQYKKMGKKKFLIDYISHNLNKPIITISDTDFPWFDDFSILKRNYKTLSEQLEKYEKENELINNINLSGVFFSVLAFYEQVRIFFCKIYSKKKKNWNNTAIRKEIVKGKDDENVAGGENRSKNERVGEREKQDENEQHLTVDLESVSNVYDWIVRMRNENLVFKIYRRMLKKGLTEKELKKLVVEKYKYRKVQLTGVMDTTNEFYVGPKSYENNKKKVYYYVICPLFLRNGKCILVNRGLIPEEMLEEKKREIPKVVTIRGILDPGELYECSFKTLINFSNKSTYSNYFFYYNTEEICHHANVSHFDGSSYFIANIYDIIVHEDYNSEIIKNCYVESSKGRTKELDANLKKISDISIHDMDRESQERIKRLLKCEDNVEEKRKKPFQNSKPFRYDEHFIHKKKKEYFKFYADETTHFNYACQWKMIGWAKGRRKEGKKKKTGERIGVGEEAAICQNVQTRPRAHVNISSSFLFSHVA</sequence>
<keyword evidence="5" id="KW-0175">Coiled coil</keyword>
<evidence type="ECO:0000313" key="9">
    <source>
        <dbReference type="Proteomes" id="UP000078546"/>
    </source>
</evidence>
<feature type="region of interest" description="Disordered" evidence="6">
    <location>
        <begin position="362"/>
        <end position="387"/>
    </location>
</feature>
<accession>A0A1A8WH37</accession>
<dbReference type="AlphaFoldDB" id="A0A1A8WH37"/>
<dbReference type="GO" id="GO:0016020">
    <property type="term" value="C:membrane"/>
    <property type="evidence" value="ECO:0007669"/>
    <property type="project" value="UniProtKB-SubCell"/>
</dbReference>
<gene>
    <name evidence="8" type="ORF">POVCU1_022380</name>
</gene>
<evidence type="ECO:0000313" key="8">
    <source>
        <dbReference type="EMBL" id="SBS92276.1"/>
    </source>
</evidence>
<evidence type="ECO:0008006" key="10">
    <source>
        <dbReference type="Google" id="ProtNLM"/>
    </source>
</evidence>
<dbReference type="InterPro" id="IPR045214">
    <property type="entry name" value="Surf1/Surf4"/>
</dbReference>
<name>A0A1A8WH37_PLAOA</name>
<organism evidence="8 9">
    <name type="scientific">Plasmodium ovale curtisi</name>
    <dbReference type="NCBI Taxonomy" id="864141"/>
    <lineage>
        <taxon>Eukaryota</taxon>
        <taxon>Sar</taxon>
        <taxon>Alveolata</taxon>
        <taxon>Apicomplexa</taxon>
        <taxon>Aconoidasida</taxon>
        <taxon>Haemosporida</taxon>
        <taxon>Plasmodiidae</taxon>
        <taxon>Plasmodium</taxon>
        <taxon>Plasmodium (Plasmodium)</taxon>
    </lineage>
</organism>
<dbReference type="PANTHER" id="PTHR23427">
    <property type="entry name" value="SURFEIT LOCUS PROTEIN"/>
    <property type="match status" value="1"/>
</dbReference>
<comment type="subcellular location">
    <subcellularLocation>
        <location evidence="1">Membrane</location>
    </subcellularLocation>
</comment>
<evidence type="ECO:0000256" key="1">
    <source>
        <dbReference type="ARBA" id="ARBA00004370"/>
    </source>
</evidence>
<keyword evidence="2 7" id="KW-0812">Transmembrane</keyword>
<evidence type="ECO:0000256" key="3">
    <source>
        <dbReference type="ARBA" id="ARBA00022989"/>
    </source>
</evidence>